<name>A0AA39XRQ4_9PEZI</name>
<evidence type="ECO:0000313" key="3">
    <source>
        <dbReference type="Proteomes" id="UP001174936"/>
    </source>
</evidence>
<comment type="caution">
    <text evidence="2">The sequence shown here is derived from an EMBL/GenBank/DDBJ whole genome shotgun (WGS) entry which is preliminary data.</text>
</comment>
<reference evidence="2" key="1">
    <citation type="submission" date="2023-06" db="EMBL/GenBank/DDBJ databases">
        <title>Genome-scale phylogeny and comparative genomics of the fungal order Sordariales.</title>
        <authorList>
            <consortium name="Lawrence Berkeley National Laboratory"/>
            <person name="Hensen N."/>
            <person name="Bonometti L."/>
            <person name="Westerberg I."/>
            <person name="Brannstrom I.O."/>
            <person name="Guillou S."/>
            <person name="Cros-Aarteil S."/>
            <person name="Calhoun S."/>
            <person name="Haridas S."/>
            <person name="Kuo A."/>
            <person name="Mondo S."/>
            <person name="Pangilinan J."/>
            <person name="Riley R."/>
            <person name="Labutti K."/>
            <person name="Andreopoulos B."/>
            <person name="Lipzen A."/>
            <person name="Chen C."/>
            <person name="Yanf M."/>
            <person name="Daum C."/>
            <person name="Ng V."/>
            <person name="Clum A."/>
            <person name="Steindorff A."/>
            <person name="Ohm R."/>
            <person name="Martin F."/>
            <person name="Silar P."/>
            <person name="Natvig D."/>
            <person name="Lalanne C."/>
            <person name="Gautier V."/>
            <person name="Ament-Velasquez S.L."/>
            <person name="Kruys A."/>
            <person name="Hutchinson M.I."/>
            <person name="Powell A.J."/>
            <person name="Barry K."/>
            <person name="Miller A.N."/>
            <person name="Grigoriev I.V."/>
            <person name="Debuchy R."/>
            <person name="Gladieux P."/>
            <person name="Thoren M.H."/>
            <person name="Johannesson H."/>
        </authorList>
    </citation>
    <scope>NUCLEOTIDE SEQUENCE</scope>
    <source>
        <strain evidence="2">SMH2532-1</strain>
    </source>
</reference>
<dbReference type="EMBL" id="JAULSV010000007">
    <property type="protein sequence ID" value="KAK0638998.1"/>
    <property type="molecule type" value="Genomic_DNA"/>
</dbReference>
<feature type="compositionally biased region" description="Polar residues" evidence="1">
    <location>
        <begin position="58"/>
        <end position="91"/>
    </location>
</feature>
<keyword evidence="3" id="KW-1185">Reference proteome</keyword>
<feature type="compositionally biased region" description="Basic and acidic residues" evidence="1">
    <location>
        <begin position="106"/>
        <end position="124"/>
    </location>
</feature>
<dbReference type="AlphaFoldDB" id="A0AA39XRQ4"/>
<proteinExistence type="predicted"/>
<evidence type="ECO:0000313" key="2">
    <source>
        <dbReference type="EMBL" id="KAK0638998.1"/>
    </source>
</evidence>
<feature type="region of interest" description="Disordered" evidence="1">
    <location>
        <begin position="56"/>
        <end position="144"/>
    </location>
</feature>
<protein>
    <submittedName>
        <fullName evidence="2">Uncharacterized protein</fullName>
    </submittedName>
</protein>
<gene>
    <name evidence="2" type="ORF">B0T16DRAFT_422251</name>
</gene>
<accession>A0AA39XRQ4</accession>
<evidence type="ECO:0000256" key="1">
    <source>
        <dbReference type="SAM" id="MobiDB-lite"/>
    </source>
</evidence>
<dbReference type="Proteomes" id="UP001174936">
    <property type="component" value="Unassembled WGS sequence"/>
</dbReference>
<sequence>MTRRLSRCACLGPLHGELPRMANRPRTGLDVGEGQENRTHHVYMNRAFPHKRPVLGHLTQSATKQTPQQSSHQLPSHKTMLQQATNNNQKPNDWAAQVNKSAQSDARVRPWESVVEKAESDKSQGDAIDLNANPQGACDISVSA</sequence>
<organism evidence="2 3">
    <name type="scientific">Cercophora newfieldiana</name>
    <dbReference type="NCBI Taxonomy" id="92897"/>
    <lineage>
        <taxon>Eukaryota</taxon>
        <taxon>Fungi</taxon>
        <taxon>Dikarya</taxon>
        <taxon>Ascomycota</taxon>
        <taxon>Pezizomycotina</taxon>
        <taxon>Sordariomycetes</taxon>
        <taxon>Sordariomycetidae</taxon>
        <taxon>Sordariales</taxon>
        <taxon>Lasiosphaeriaceae</taxon>
        <taxon>Cercophora</taxon>
    </lineage>
</organism>